<organism evidence="4 5">
    <name type="scientific">Variovorax terrae</name>
    <dbReference type="NCBI Taxonomy" id="2923278"/>
    <lineage>
        <taxon>Bacteria</taxon>
        <taxon>Pseudomonadati</taxon>
        <taxon>Pseudomonadota</taxon>
        <taxon>Betaproteobacteria</taxon>
        <taxon>Burkholderiales</taxon>
        <taxon>Comamonadaceae</taxon>
        <taxon>Variovorax</taxon>
    </lineage>
</organism>
<gene>
    <name evidence="4" type="ORF">MMF98_21650</name>
</gene>
<dbReference type="Pfam" id="PF00550">
    <property type="entry name" value="PP-binding"/>
    <property type="match status" value="1"/>
</dbReference>
<keyword evidence="5" id="KW-1185">Reference proteome</keyword>
<evidence type="ECO:0000313" key="5">
    <source>
        <dbReference type="Proteomes" id="UP001139447"/>
    </source>
</evidence>
<dbReference type="Gene3D" id="1.10.1200.10">
    <property type="entry name" value="ACP-like"/>
    <property type="match status" value="1"/>
</dbReference>
<dbReference type="InterPro" id="IPR009081">
    <property type="entry name" value="PP-bd_ACP"/>
</dbReference>
<feature type="domain" description="Carrier" evidence="3">
    <location>
        <begin position="2"/>
        <end position="77"/>
    </location>
</feature>
<evidence type="ECO:0000313" key="4">
    <source>
        <dbReference type="EMBL" id="MCJ0765828.1"/>
    </source>
</evidence>
<comment type="caution">
    <text evidence="4">The sequence shown here is derived from an EMBL/GenBank/DDBJ whole genome shotgun (WGS) entry which is preliminary data.</text>
</comment>
<keyword evidence="2" id="KW-0597">Phosphoprotein</keyword>
<dbReference type="RefSeq" id="WP_243309418.1">
    <property type="nucleotide sequence ID" value="NZ_JALGBI010000003.1"/>
</dbReference>
<dbReference type="SUPFAM" id="SSF47336">
    <property type="entry name" value="ACP-like"/>
    <property type="match status" value="1"/>
</dbReference>
<evidence type="ECO:0000256" key="1">
    <source>
        <dbReference type="ARBA" id="ARBA00022450"/>
    </source>
</evidence>
<dbReference type="Proteomes" id="UP001139447">
    <property type="component" value="Unassembled WGS sequence"/>
</dbReference>
<dbReference type="InterPro" id="IPR006162">
    <property type="entry name" value="Ppantetheine_attach_site"/>
</dbReference>
<dbReference type="AlphaFoldDB" id="A0A9X2API8"/>
<reference evidence="4" key="1">
    <citation type="submission" date="2022-03" db="EMBL/GenBank/DDBJ databases">
        <authorList>
            <person name="Woo C.Y."/>
        </authorList>
    </citation>
    <scope>NUCLEOTIDE SEQUENCE</scope>
    <source>
        <strain evidence="4">CYS-02</strain>
    </source>
</reference>
<protein>
    <submittedName>
        <fullName evidence="4">Phosphopantetheine-binding protein</fullName>
    </submittedName>
</protein>
<dbReference type="PROSITE" id="PS00012">
    <property type="entry name" value="PHOSPHOPANTETHEINE"/>
    <property type="match status" value="1"/>
</dbReference>
<name>A0A9X2API8_9BURK</name>
<dbReference type="PROSITE" id="PS50075">
    <property type="entry name" value="CARRIER"/>
    <property type="match status" value="1"/>
</dbReference>
<accession>A0A9X2API8</accession>
<evidence type="ECO:0000259" key="3">
    <source>
        <dbReference type="PROSITE" id="PS50075"/>
    </source>
</evidence>
<keyword evidence="1" id="KW-0596">Phosphopantetheine</keyword>
<proteinExistence type="predicted"/>
<dbReference type="InterPro" id="IPR036736">
    <property type="entry name" value="ACP-like_sf"/>
</dbReference>
<dbReference type="EMBL" id="JALGBI010000003">
    <property type="protein sequence ID" value="MCJ0765828.1"/>
    <property type="molecule type" value="Genomic_DNA"/>
</dbReference>
<sequence>MANTFERLIQLINTQHHLDTSAVTPETGLADVGLDSLAVAELLFSIEEEFGVDLGNVAPDAVPATVGEIVTLIDSSRAAS</sequence>
<evidence type="ECO:0000256" key="2">
    <source>
        <dbReference type="ARBA" id="ARBA00022553"/>
    </source>
</evidence>